<evidence type="ECO:0000259" key="2">
    <source>
        <dbReference type="Pfam" id="PF13556"/>
    </source>
</evidence>
<gene>
    <name evidence="3" type="ORF">N24_0619</name>
</gene>
<dbReference type="Pfam" id="PF07905">
    <property type="entry name" value="PucR"/>
    <property type="match status" value="1"/>
</dbReference>
<dbReference type="Pfam" id="PF13556">
    <property type="entry name" value="HTH_30"/>
    <property type="match status" value="1"/>
</dbReference>
<reference evidence="3 4" key="1">
    <citation type="submission" date="2016-02" db="EMBL/GenBank/DDBJ databases">
        <title>Corynebacterium glutamicum N24 whole genome sequencing project.</title>
        <authorList>
            <person name="Matsutani M."/>
            <person name="Nangtapong N."/>
            <person name="Yakushi T."/>
            <person name="Matsushita K."/>
        </authorList>
    </citation>
    <scope>NUCLEOTIDE SEQUENCE [LARGE SCALE GENOMIC DNA]</scope>
    <source>
        <strain evidence="3 4">N24</strain>
    </source>
</reference>
<accession>A0A160PQA3</accession>
<dbReference type="InterPro" id="IPR051448">
    <property type="entry name" value="CdaR-like_regulators"/>
</dbReference>
<dbReference type="InterPro" id="IPR025736">
    <property type="entry name" value="PucR_C-HTH_dom"/>
</dbReference>
<feature type="domain" description="PucR C-terminal helix-turn-helix" evidence="2">
    <location>
        <begin position="438"/>
        <end position="493"/>
    </location>
</feature>
<dbReference type="AlphaFoldDB" id="A0A160PQA3"/>
<dbReference type="InterPro" id="IPR012914">
    <property type="entry name" value="PucR_dom"/>
</dbReference>
<dbReference type="Gene3D" id="1.10.10.2840">
    <property type="entry name" value="PucR C-terminal helix-turn-helix domain"/>
    <property type="match status" value="1"/>
</dbReference>
<name>A0A160PQA3_9CORY</name>
<dbReference type="PANTHER" id="PTHR33744">
    <property type="entry name" value="CARBOHYDRATE DIACID REGULATOR"/>
    <property type="match status" value="1"/>
</dbReference>
<feature type="domain" description="Purine catabolism PurC-like" evidence="1">
    <location>
        <begin position="34"/>
        <end position="124"/>
    </location>
</feature>
<dbReference type="KEGG" id="csur:N24_0619"/>
<dbReference type="EMBL" id="AP017369">
    <property type="protein sequence ID" value="BAU94881.1"/>
    <property type="molecule type" value="Genomic_DNA"/>
</dbReference>
<proteinExistence type="predicted"/>
<protein>
    <submittedName>
        <fullName evidence="3">Regulatory protein</fullName>
    </submittedName>
</protein>
<dbReference type="RefSeq" id="WP_096454278.1">
    <property type="nucleotide sequence ID" value="NZ_AP017369.1"/>
</dbReference>
<evidence type="ECO:0000313" key="3">
    <source>
        <dbReference type="EMBL" id="BAU94881.1"/>
    </source>
</evidence>
<keyword evidence="4" id="KW-1185">Reference proteome</keyword>
<organism evidence="3 4">
    <name type="scientific">Corynebacterium suranareeae</name>
    <dbReference type="NCBI Taxonomy" id="2506452"/>
    <lineage>
        <taxon>Bacteria</taxon>
        <taxon>Bacillati</taxon>
        <taxon>Actinomycetota</taxon>
        <taxon>Actinomycetes</taxon>
        <taxon>Mycobacteriales</taxon>
        <taxon>Corynebacteriaceae</taxon>
        <taxon>Corynebacterium</taxon>
    </lineage>
</organism>
<dbReference type="Proteomes" id="UP000218244">
    <property type="component" value="Chromosome"/>
</dbReference>
<dbReference type="PANTHER" id="PTHR33744:SF7">
    <property type="entry name" value="PUCR FAMILY TRANSCRIPTIONAL REGULATOR"/>
    <property type="match status" value="1"/>
</dbReference>
<sequence>MDTQTASLDLRWLYSQGQLKLREILPTAAPFDVIQISELVDPTDFISPNSVVLSVGIAFADTPENLRAWAHRLAAAGVIAIGFGSGLTFPQVPQTLIDASHHLGLGLFEVPREIPFISITSAVRDEQTRRAGRLQQELLIEQERLNSIAISGGIDALCRYTAEFLNGAVAIVDSDGRVASSTTTDSLDAVPQTHNRILGSSKAFTENNTYGLIHRMTRYGDRHHVLSVQMSTRPTDQHRALIRHCAGLADILLQRPEAMRHREIEVKSLAISLLLGRTDDPATIHRVFADITDASGNIRPIIITGNTPQPVKKALSQVAAALYKQERALAHLKLDDSTELLFLRGSRSVENIVQLFGAATTGIRLCIGLPTQVEKIDKKLIRELTTTAKSLPLGTHAEPRDASLLWLNNPELRRILKSRSRDTYDRLLDHDHTNHTELAPTLVAFTQHGGHIGETAKELGIHRHTVRTRMTRIEEICEINLHDPLTRAELLLVIATKEVGVDKQ</sequence>
<dbReference type="InterPro" id="IPR042070">
    <property type="entry name" value="PucR_C-HTH_sf"/>
</dbReference>
<evidence type="ECO:0000259" key="1">
    <source>
        <dbReference type="Pfam" id="PF07905"/>
    </source>
</evidence>
<evidence type="ECO:0000313" key="4">
    <source>
        <dbReference type="Proteomes" id="UP000218244"/>
    </source>
</evidence>